<keyword evidence="2" id="KW-1185">Reference proteome</keyword>
<gene>
    <name evidence="1" type="ORF">FMAN_01563</name>
</gene>
<accession>A0A1L7SDZ7</accession>
<evidence type="ECO:0000313" key="2">
    <source>
        <dbReference type="Proteomes" id="UP000184255"/>
    </source>
</evidence>
<dbReference type="EMBL" id="FCQH01000001">
    <property type="protein sequence ID" value="CVK84585.1"/>
    <property type="molecule type" value="Genomic_DNA"/>
</dbReference>
<proteinExistence type="predicted"/>
<comment type="caution">
    <text evidence="1">The sequence shown here is derived from an EMBL/GenBank/DDBJ whole genome shotgun (WGS) entry which is preliminary data.</text>
</comment>
<organism evidence="1 2">
    <name type="scientific">Fusarium mangiferae</name>
    <name type="common">Mango malformation disease fungus</name>
    <dbReference type="NCBI Taxonomy" id="192010"/>
    <lineage>
        <taxon>Eukaryota</taxon>
        <taxon>Fungi</taxon>
        <taxon>Dikarya</taxon>
        <taxon>Ascomycota</taxon>
        <taxon>Pezizomycotina</taxon>
        <taxon>Sordariomycetes</taxon>
        <taxon>Hypocreomycetidae</taxon>
        <taxon>Hypocreales</taxon>
        <taxon>Nectriaceae</taxon>
        <taxon>Fusarium</taxon>
        <taxon>Fusarium fujikuroi species complex</taxon>
    </lineage>
</organism>
<evidence type="ECO:0000313" key="1">
    <source>
        <dbReference type="EMBL" id="CVK84585.1"/>
    </source>
</evidence>
<dbReference type="Proteomes" id="UP000184255">
    <property type="component" value="Unassembled WGS sequence"/>
</dbReference>
<dbReference type="VEuPathDB" id="FungiDB:FMAN_01563"/>
<protein>
    <submittedName>
        <fullName evidence="1">Uncharacterized protein</fullName>
    </submittedName>
</protein>
<reference evidence="2" key="1">
    <citation type="journal article" date="2016" name="Genome Biol. Evol.">
        <title>Comparative 'omics' of the Fusarium fujikuroi species complex highlights differences in genetic potential and metabolite synthesis.</title>
        <authorList>
            <person name="Niehaus E.-M."/>
            <person name="Muensterkoetter M."/>
            <person name="Proctor R.H."/>
            <person name="Brown D.W."/>
            <person name="Sharon A."/>
            <person name="Idan Y."/>
            <person name="Oren-Young L."/>
            <person name="Sieber C.M."/>
            <person name="Novak O."/>
            <person name="Pencik A."/>
            <person name="Tarkowska D."/>
            <person name="Hromadova K."/>
            <person name="Freeman S."/>
            <person name="Maymon M."/>
            <person name="Elazar M."/>
            <person name="Youssef S.A."/>
            <person name="El-Shabrawy E.S.M."/>
            <person name="Shalaby A.B.A."/>
            <person name="Houterman P."/>
            <person name="Brock N.L."/>
            <person name="Burkhardt I."/>
            <person name="Tsavkelova E.A."/>
            <person name="Dickschat J.S."/>
            <person name="Galuszka P."/>
            <person name="Gueldener U."/>
            <person name="Tudzynski B."/>
        </authorList>
    </citation>
    <scope>NUCLEOTIDE SEQUENCE [LARGE SCALE GENOMIC DNA]</scope>
    <source>
        <strain evidence="2">MRC7560</strain>
    </source>
</reference>
<dbReference type="RefSeq" id="XP_041676904.1">
    <property type="nucleotide sequence ID" value="XM_041820367.1"/>
</dbReference>
<dbReference type="GeneID" id="65080835"/>
<sequence>MSRASDEFLITFFVDMSQAGTTTMYDGQQQGLSAGTDTGTGTRELIILRGPFGVHRSEDRQL</sequence>
<name>A0A1L7SDZ7_FUSMA</name>
<dbReference type="AlphaFoldDB" id="A0A1L7SDZ7"/>